<name>A0A1A6A7Z0_9TREE</name>
<dbReference type="VEuPathDB" id="FungiDB:I303_03891"/>
<dbReference type="AlphaFoldDB" id="A0A1A6A7Z0"/>
<gene>
    <name evidence="5" type="ORF">I303_03891</name>
</gene>
<reference evidence="5" key="1">
    <citation type="submission" date="2013-07" db="EMBL/GenBank/DDBJ databases">
        <title>The Genome Sequence of Cryptococcus dejecticola CBS10117.</title>
        <authorList>
            <consortium name="The Broad Institute Genome Sequencing Platform"/>
            <person name="Cuomo C."/>
            <person name="Litvintseva A."/>
            <person name="Chen Y."/>
            <person name="Heitman J."/>
            <person name="Sun S."/>
            <person name="Springer D."/>
            <person name="Dromer F."/>
            <person name="Young S.K."/>
            <person name="Zeng Q."/>
            <person name="Gargeya S."/>
            <person name="Fitzgerald M."/>
            <person name="Abouelleil A."/>
            <person name="Alvarado L."/>
            <person name="Berlin A.M."/>
            <person name="Chapman S.B."/>
            <person name="Dewar J."/>
            <person name="Goldberg J."/>
            <person name="Griggs A."/>
            <person name="Gujja S."/>
            <person name="Hansen M."/>
            <person name="Howarth C."/>
            <person name="Imamovic A."/>
            <person name="Larimer J."/>
            <person name="McCowan C."/>
            <person name="Murphy C."/>
            <person name="Pearson M."/>
            <person name="Priest M."/>
            <person name="Roberts A."/>
            <person name="Saif S."/>
            <person name="Shea T."/>
            <person name="Sykes S."/>
            <person name="Wortman J."/>
            <person name="Nusbaum C."/>
            <person name="Birren B."/>
        </authorList>
    </citation>
    <scope>NUCLEOTIDE SEQUENCE [LARGE SCALE GENOMIC DNA]</scope>
    <source>
        <strain evidence="5">CBS 10117</strain>
    </source>
</reference>
<keyword evidence="4" id="KW-0472">Membrane</keyword>
<comment type="subcellular location">
    <subcellularLocation>
        <location evidence="1">Membrane</location>
    </subcellularLocation>
</comment>
<evidence type="ECO:0000256" key="2">
    <source>
        <dbReference type="ARBA" id="ARBA00022692"/>
    </source>
</evidence>
<protein>
    <submittedName>
        <fullName evidence="5">Uncharacterized protein</fullName>
    </submittedName>
</protein>
<dbReference type="EMBL" id="KI894030">
    <property type="protein sequence ID" value="OBR86171.1"/>
    <property type="molecule type" value="Genomic_DNA"/>
</dbReference>
<evidence type="ECO:0000256" key="4">
    <source>
        <dbReference type="ARBA" id="ARBA00023136"/>
    </source>
</evidence>
<dbReference type="OrthoDB" id="2122304at2759"/>
<dbReference type="Pfam" id="PF01124">
    <property type="entry name" value="MAPEG"/>
    <property type="match status" value="1"/>
</dbReference>
<dbReference type="SUPFAM" id="SSF161084">
    <property type="entry name" value="MAPEG domain-like"/>
    <property type="match status" value="1"/>
</dbReference>
<dbReference type="PANTHER" id="PTHR35371">
    <property type="entry name" value="INNER MEMBRANE PROTEIN"/>
    <property type="match status" value="1"/>
</dbReference>
<evidence type="ECO:0000256" key="1">
    <source>
        <dbReference type="ARBA" id="ARBA00004370"/>
    </source>
</evidence>
<evidence type="ECO:0000313" key="5">
    <source>
        <dbReference type="EMBL" id="OBR86171.1"/>
    </source>
</evidence>
<organism evidence="5">
    <name type="scientific">Kwoniella dejecticola CBS 10117</name>
    <dbReference type="NCBI Taxonomy" id="1296121"/>
    <lineage>
        <taxon>Eukaryota</taxon>
        <taxon>Fungi</taxon>
        <taxon>Dikarya</taxon>
        <taxon>Basidiomycota</taxon>
        <taxon>Agaricomycotina</taxon>
        <taxon>Tremellomycetes</taxon>
        <taxon>Tremellales</taxon>
        <taxon>Cryptococcaceae</taxon>
        <taxon>Kwoniella</taxon>
    </lineage>
</organism>
<accession>A0A1A6A7Z0</accession>
<proteinExistence type="predicted"/>
<dbReference type="PANTHER" id="PTHR35371:SF1">
    <property type="entry name" value="BLR7753 PROTEIN"/>
    <property type="match status" value="1"/>
</dbReference>
<dbReference type="InterPro" id="IPR001129">
    <property type="entry name" value="Membr-assoc_MAPEG"/>
</dbReference>
<keyword evidence="2" id="KW-0812">Transmembrane</keyword>
<keyword evidence="3" id="KW-1133">Transmembrane helix</keyword>
<sequence>MTNYSYYLIPLVHLQTLATSIRFAARRLGFPNNVNPRDVIKEMEASGKLKKHTIDKIKRRQAAHENCFENEAVWIGAVIAGNSVGLSSTWMNTMSIGYFLLRCMYIYSYINISTQKKTIFRTLAYWTSNYWMLIGTLSPLPLSHNTLSLLLGDLRQSWTRVQLEIKAYIDDNGQKYKVSHALATQKKLEGDT</sequence>
<dbReference type="Gene3D" id="1.20.120.550">
    <property type="entry name" value="Membrane associated eicosanoid/glutathione metabolism-like domain"/>
    <property type="match status" value="1"/>
</dbReference>
<dbReference type="InterPro" id="IPR023352">
    <property type="entry name" value="MAPEG-like_dom_sf"/>
</dbReference>
<dbReference type="GO" id="GO:0016020">
    <property type="term" value="C:membrane"/>
    <property type="evidence" value="ECO:0007669"/>
    <property type="project" value="UniProtKB-SubCell"/>
</dbReference>
<evidence type="ECO:0000256" key="3">
    <source>
        <dbReference type="ARBA" id="ARBA00022989"/>
    </source>
</evidence>